<dbReference type="Proteomes" id="UP000019678">
    <property type="component" value="Unassembled WGS sequence"/>
</dbReference>
<comment type="caution">
    <text evidence="1">The sequence shown here is derived from an EMBL/GenBank/DDBJ whole genome shotgun (WGS) entry which is preliminary data.</text>
</comment>
<evidence type="ECO:0000313" key="1">
    <source>
        <dbReference type="EMBL" id="EYF00233.1"/>
    </source>
</evidence>
<dbReference type="AlphaFoldDB" id="A0A017STB1"/>
<name>A0A017STB1_9BACT</name>
<gene>
    <name evidence="1" type="ORF">CAP_1047</name>
</gene>
<keyword evidence="2" id="KW-1185">Reference proteome</keyword>
<protein>
    <submittedName>
        <fullName evidence="1">Uncharacterized protein</fullName>
    </submittedName>
</protein>
<dbReference type="STRING" id="1192034.CAP_1047"/>
<sequence length="539" mass="57956">MTGLANLDAAARAWIPRHARVAPSWSESALRAALASDAAAFDALIHWERALHTLAQGASDRSGRYVLALGERAFGALAAMTDGPAPAPIVSRAEDGRPIALAGRTPRGRLGMDTEGRLYIGEPGQWRPIAGDAATYLARLACMGERTASTPLHLALDQRHAEVVATRLGLPEAPALGDDLQRWWRSDTIVLHERDLEAPDEDSAHLLAVPAEAPRLIEACRDVGAAGALVGSATARIEAPRPAPDLPRPLLSMPHRPRRGRGDGWIALLPDLHRLEEVCFVDGQLIREAVWPEGPVVEYTRAVLDGLSAAAQSRLDRHGFRRDLRRTCDRADPAGWLARAGLPANPTAIAIETRFGGLRCPFREGASWFALGTCEVLLQDRETGDHTLWAADSDVLQGSDWPRVIWQDELLVPVGSAPDATLYATPSGVLVEHAWMHDDVAVVGHDPAVLLERYLLRLDTGSLEQEGKLARVTAPERRGDAVALALALPPLPAASDAIARWWVDDAGTRYVVEDDHGTTVMCADASTLAKARAVLAAGT</sequence>
<dbReference type="RefSeq" id="WP_044251874.1">
    <property type="nucleotide sequence ID" value="NZ_ASRX01000121.1"/>
</dbReference>
<evidence type="ECO:0000313" key="2">
    <source>
        <dbReference type="Proteomes" id="UP000019678"/>
    </source>
</evidence>
<dbReference type="EMBL" id="ASRX01000121">
    <property type="protein sequence ID" value="EYF00233.1"/>
    <property type="molecule type" value="Genomic_DNA"/>
</dbReference>
<organism evidence="1 2">
    <name type="scientific">Chondromyces apiculatus DSM 436</name>
    <dbReference type="NCBI Taxonomy" id="1192034"/>
    <lineage>
        <taxon>Bacteria</taxon>
        <taxon>Pseudomonadati</taxon>
        <taxon>Myxococcota</taxon>
        <taxon>Polyangia</taxon>
        <taxon>Polyangiales</taxon>
        <taxon>Polyangiaceae</taxon>
        <taxon>Chondromyces</taxon>
    </lineage>
</organism>
<proteinExistence type="predicted"/>
<reference evidence="1 2" key="1">
    <citation type="submission" date="2013-05" db="EMBL/GenBank/DDBJ databases">
        <title>Genome assembly of Chondromyces apiculatus DSM 436.</title>
        <authorList>
            <person name="Sharma G."/>
            <person name="Khatri I."/>
            <person name="Kaur C."/>
            <person name="Mayilraj S."/>
            <person name="Subramanian S."/>
        </authorList>
    </citation>
    <scope>NUCLEOTIDE SEQUENCE [LARGE SCALE GENOMIC DNA]</scope>
    <source>
        <strain evidence="1 2">DSM 436</strain>
    </source>
</reference>
<accession>A0A017STB1</accession>